<sequence length="82" mass="9174">MTTMASVLTFSYKGFRVLCTATPATHGGFRGSAKILWPAPGLFQARQIAHARDTFRQKEQLALASAASLAREWIDLHRKARW</sequence>
<reference evidence="1" key="1">
    <citation type="submission" date="2016-06" db="EMBL/GenBank/DDBJ databases">
        <title>Pandoraea oxalativorans DSM 23570 Genome Sequencing.</title>
        <authorList>
            <person name="Ee R."/>
            <person name="Lim Y.-L."/>
            <person name="Yong D."/>
            <person name="Yin W.-F."/>
            <person name="Chan K.-G."/>
        </authorList>
    </citation>
    <scope>NUCLEOTIDE SEQUENCE</scope>
    <source>
        <strain evidence="1">DSM 23570</strain>
        <plasmid evidence="1">pPO70-1</plasmid>
    </source>
</reference>
<evidence type="ECO:0000313" key="2">
    <source>
        <dbReference type="Proteomes" id="UP000035050"/>
    </source>
</evidence>
<dbReference type="KEGG" id="pox:MB84_28495"/>
<proteinExistence type="predicted"/>
<accession>A0A0G3IFR5</accession>
<dbReference type="AlphaFoldDB" id="A0A0G3IFR5"/>
<protein>
    <submittedName>
        <fullName evidence="1">Uncharacterized protein</fullName>
    </submittedName>
</protein>
<organism evidence="1 2">
    <name type="scientific">Pandoraea oxalativorans</name>
    <dbReference type="NCBI Taxonomy" id="573737"/>
    <lineage>
        <taxon>Bacteria</taxon>
        <taxon>Pseudomonadati</taxon>
        <taxon>Pseudomonadota</taxon>
        <taxon>Betaproteobacteria</taxon>
        <taxon>Burkholderiales</taxon>
        <taxon>Burkholderiaceae</taxon>
        <taxon>Pandoraea</taxon>
    </lineage>
</organism>
<gene>
    <name evidence="1" type="ORF">MB84_28495</name>
</gene>
<dbReference type="Proteomes" id="UP000035050">
    <property type="component" value="Plasmid pPO70-1"/>
</dbReference>
<dbReference type="EMBL" id="CP011518">
    <property type="protein sequence ID" value="AKK24746.1"/>
    <property type="molecule type" value="Genomic_DNA"/>
</dbReference>
<keyword evidence="1" id="KW-0614">Plasmid</keyword>
<name>A0A0G3IFR5_9BURK</name>
<keyword evidence="2" id="KW-1185">Reference proteome</keyword>
<geneLocation type="plasmid" evidence="1 2">
    <name>pPO70-1</name>
</geneLocation>
<evidence type="ECO:0000313" key="1">
    <source>
        <dbReference type="EMBL" id="AKK24746.1"/>
    </source>
</evidence>